<evidence type="ECO:0000256" key="6">
    <source>
        <dbReference type="SAM" id="Coils"/>
    </source>
</evidence>
<dbReference type="PANTHER" id="PTHR12790:SF0">
    <property type="entry name" value="RNA POLYMERASE I-SPECIFIC TRANSCRIPTION INITIATION FACTOR RRN3-RELATED"/>
    <property type="match status" value="1"/>
</dbReference>
<reference evidence="9" key="1">
    <citation type="submission" date="2023-06" db="EMBL/GenBank/DDBJ databases">
        <title>Survivors Of The Sea: Transcriptome response of Skeletonema marinoi to long-term dormancy.</title>
        <authorList>
            <person name="Pinder M.I.M."/>
            <person name="Kourtchenko O."/>
            <person name="Robertson E.K."/>
            <person name="Larsson T."/>
            <person name="Maumus F."/>
            <person name="Osuna-Cruz C.M."/>
            <person name="Vancaester E."/>
            <person name="Stenow R."/>
            <person name="Vandepoele K."/>
            <person name="Ploug H."/>
            <person name="Bruchert V."/>
            <person name="Godhe A."/>
            <person name="Topel M."/>
        </authorList>
    </citation>
    <scope>NUCLEOTIDE SEQUENCE</scope>
    <source>
        <strain evidence="9">R05AC</strain>
    </source>
</reference>
<name>A0AAD8Y5Z0_9STRA</name>
<feature type="compositionally biased region" description="Basic and acidic residues" evidence="7">
    <location>
        <begin position="104"/>
        <end position="115"/>
    </location>
</feature>
<dbReference type="SMART" id="SM00415">
    <property type="entry name" value="HSF"/>
    <property type="match status" value="1"/>
</dbReference>
<feature type="coiled-coil region" evidence="6">
    <location>
        <begin position="592"/>
        <end position="622"/>
    </location>
</feature>
<dbReference type="Pfam" id="PF05327">
    <property type="entry name" value="RRN3"/>
    <property type="match status" value="2"/>
</dbReference>
<dbReference type="InterPro" id="IPR036388">
    <property type="entry name" value="WH-like_DNA-bd_sf"/>
</dbReference>
<comment type="subcellular location">
    <subcellularLocation>
        <location evidence="1">Nucleus</location>
    </subcellularLocation>
</comment>
<dbReference type="SUPFAM" id="SSF46785">
    <property type="entry name" value="Winged helix' DNA-binding domain"/>
    <property type="match status" value="1"/>
</dbReference>
<feature type="compositionally biased region" description="Acidic residues" evidence="7">
    <location>
        <begin position="659"/>
        <end position="671"/>
    </location>
</feature>
<dbReference type="Pfam" id="PF00447">
    <property type="entry name" value="HSF_DNA-bind"/>
    <property type="match status" value="1"/>
</dbReference>
<dbReference type="GO" id="GO:0005634">
    <property type="term" value="C:nucleus"/>
    <property type="evidence" value="ECO:0007669"/>
    <property type="project" value="UniProtKB-SubCell"/>
</dbReference>
<organism evidence="9 10">
    <name type="scientific">Skeletonema marinoi</name>
    <dbReference type="NCBI Taxonomy" id="267567"/>
    <lineage>
        <taxon>Eukaryota</taxon>
        <taxon>Sar</taxon>
        <taxon>Stramenopiles</taxon>
        <taxon>Ochrophyta</taxon>
        <taxon>Bacillariophyta</taxon>
        <taxon>Coscinodiscophyceae</taxon>
        <taxon>Thalassiosirophycidae</taxon>
        <taxon>Thalassiosirales</taxon>
        <taxon>Skeletonemataceae</taxon>
        <taxon>Skeletonema</taxon>
        <taxon>Skeletonema marinoi-dohrnii complex</taxon>
    </lineage>
</organism>
<feature type="domain" description="HSF-type DNA-binding" evidence="8">
    <location>
        <begin position="128"/>
        <end position="225"/>
    </location>
</feature>
<dbReference type="GO" id="GO:0001181">
    <property type="term" value="F:RNA polymerase I general transcription initiation factor activity"/>
    <property type="evidence" value="ECO:0007669"/>
    <property type="project" value="InterPro"/>
</dbReference>
<feature type="compositionally biased region" description="Basic and acidic residues" evidence="7">
    <location>
        <begin position="495"/>
        <end position="507"/>
    </location>
</feature>
<dbReference type="Gene3D" id="1.10.10.10">
    <property type="entry name" value="Winged helix-like DNA-binding domain superfamily/Winged helix DNA-binding domain"/>
    <property type="match status" value="1"/>
</dbReference>
<dbReference type="GO" id="GO:0006361">
    <property type="term" value="P:transcription initiation at RNA polymerase I promoter"/>
    <property type="evidence" value="ECO:0007669"/>
    <property type="project" value="InterPro"/>
</dbReference>
<dbReference type="InterPro" id="IPR000232">
    <property type="entry name" value="HSF_DNA-bd"/>
</dbReference>
<keyword evidence="4" id="KW-0539">Nucleus</keyword>
<dbReference type="EMBL" id="JATAAI010000016">
    <property type="protein sequence ID" value="KAK1740331.1"/>
    <property type="molecule type" value="Genomic_DNA"/>
</dbReference>
<accession>A0AAD8Y5Z0</accession>
<feature type="region of interest" description="Disordered" evidence="7">
    <location>
        <begin position="1"/>
        <end position="29"/>
    </location>
</feature>
<evidence type="ECO:0000313" key="9">
    <source>
        <dbReference type="EMBL" id="KAK1740331.1"/>
    </source>
</evidence>
<evidence type="ECO:0000256" key="4">
    <source>
        <dbReference type="ARBA" id="ARBA00023242"/>
    </source>
</evidence>
<comment type="similarity">
    <text evidence="5">Belongs to the HSF family.</text>
</comment>
<keyword evidence="6" id="KW-0175">Coiled coil</keyword>
<feature type="non-terminal residue" evidence="9">
    <location>
        <position position="1348"/>
    </location>
</feature>
<feature type="region of interest" description="Disordered" evidence="7">
    <location>
        <begin position="306"/>
        <end position="345"/>
    </location>
</feature>
<feature type="region of interest" description="Disordered" evidence="7">
    <location>
        <begin position="85"/>
        <end position="126"/>
    </location>
</feature>
<dbReference type="GO" id="GO:0043565">
    <property type="term" value="F:sequence-specific DNA binding"/>
    <property type="evidence" value="ECO:0007669"/>
    <property type="project" value="InterPro"/>
</dbReference>
<keyword evidence="10" id="KW-1185">Reference proteome</keyword>
<evidence type="ECO:0000256" key="7">
    <source>
        <dbReference type="SAM" id="MobiDB-lite"/>
    </source>
</evidence>
<evidence type="ECO:0000256" key="1">
    <source>
        <dbReference type="ARBA" id="ARBA00004123"/>
    </source>
</evidence>
<proteinExistence type="inferred from homology"/>
<dbReference type="GO" id="GO:0003743">
    <property type="term" value="F:translation initiation factor activity"/>
    <property type="evidence" value="ECO:0007669"/>
    <property type="project" value="UniProtKB-KW"/>
</dbReference>
<evidence type="ECO:0000313" key="10">
    <source>
        <dbReference type="Proteomes" id="UP001224775"/>
    </source>
</evidence>
<comment type="similarity">
    <text evidence="2">Belongs to the RRN3 family.</text>
</comment>
<sequence>FWEEPTTSVPTSQPPSASAVDPSDSGSGLVGLLFAASQVETNPEAKEAAAAAAAGATTGEGTETEIQVAKAKVSSAVVAINSIRGASKEDEKSSSSSTGCKGRAAKDPFSKHDPDNDPSPSLDADASKTMSFPQILHGILSTPECQSIIYWLSDGFSFIIADKQRLSDEILPKYFRQALLNSFIRKLNRWGFRRIKSRYKGGESSFAHNNFIRDKPWLCLKMRCESKPSYHKAPSKHRKKANEAAIKVVNIPANADVAVPSRAPPSFVAGGGGEASSSSFHLALMMVAKSALKTAKNIDSTMEDTTLTKDKAAQPTTAASSATDENNETTTATPPPLTFIEIDPNQRLPLPTPLSDKELLKQAEELVYWAISSKHENSAANQLSAASITNTNKLNNNSPSNNNNNARNTAIEAARRHALLTELLSRKQNPQQLLYTLHAISTSNSGRDLDRLVTNPKLHAQLIHLVMRMDPFCPGVDGGSGIRELQVIRRADRKAKLEQQHQNDNNRTKNRKAKTKVKIDESAIQHKEQMKYIAPTQPFFQYQIADAYLHLIITLISSNSILSVSAVRAIWTLLTDFGGKWMEAEMRRQEERRKWRRRRRVLQRKRRELEKQQQLKLKMQESLVKRFKSDDVTESTLSSSTPPPAAVSVEKLTELGSEKEEDNDVLEEEPEGERVVPGMSGLTVDFVKDVFFSNDKKGDDTNTPEEEIICSDRLASGRVQRLLLTLLNIFRLCPRSKSDLLREISNNFPHYKTCPPALYQWYSHVCLQLLHLVPTMEGPIMSMFVDKALDMDVEIKIDDKGGVFLDDSGNGNEGDGEFFNGMPDEVVTSSPMPKKRSFQHLSHEGITTPTSNVALDTTAEDESDHINEIAERLDTLMTVLYEHIIQATAFSPDSLSEAMMAAVNARRMYRHLDEVFDKKVRTTDRSKFVQFVFFVLFGRENDALEAVGRLMAKREKMKEIKNEALDVDLFNQMDPLYRGFSAKLIDVFFNPSYAGDVPRQTVVCYLASFVSRATYVCPETVCECIAALLRWAEIYVTAQESQKKKGRTPLRRSASSALSISAQQQPCEVHALFYTSCQAAFYLMCFRGVEAIQYYRNAYEHRDDPDSPYADPESVDIGPQRWRFLCGHEMQPLKYCLESVRLEFLHLAEDLDLFLDQGLDDELPNIEETKAFLDGLWNSLSKEGKQTPKTKGKTPVRRRSTIISTAAIQEKKRLDGGVGGLGKGSNPLGSFFPFDPYLLQKSYQHVHPYYRNWEDCIPSSSLDASLDIDEDEVDISADMSDIEDDIDDDQVEDEEDDSDEEDDDDDDQSEDSNTPANTKPAATNTNDESFEMEFRRSRAMSTGSQMSW</sequence>
<feature type="compositionally biased region" description="Acidic residues" evidence="7">
    <location>
        <begin position="1276"/>
        <end position="1310"/>
    </location>
</feature>
<feature type="region of interest" description="Disordered" evidence="7">
    <location>
        <begin position="1276"/>
        <end position="1348"/>
    </location>
</feature>
<protein>
    <submittedName>
        <fullName evidence="9">RNA polymerase I-specific transcription initiation factor RRN3</fullName>
    </submittedName>
</protein>
<dbReference type="GO" id="GO:0001042">
    <property type="term" value="F:RNA polymerase I core binding"/>
    <property type="evidence" value="ECO:0007669"/>
    <property type="project" value="TreeGrafter"/>
</dbReference>
<dbReference type="PANTHER" id="PTHR12790">
    <property type="entry name" value="TRANSCRIPTION INITIATION FACTOR IA RRN3"/>
    <property type="match status" value="1"/>
</dbReference>
<dbReference type="InterPro" id="IPR036390">
    <property type="entry name" value="WH_DNA-bd_sf"/>
</dbReference>
<feature type="region of interest" description="Disordered" evidence="7">
    <location>
        <begin position="653"/>
        <end position="675"/>
    </location>
</feature>
<dbReference type="FunFam" id="1.10.10.10:FF:000479">
    <property type="entry name" value="Predicted protein"/>
    <property type="match status" value="1"/>
</dbReference>
<dbReference type="InterPro" id="IPR007991">
    <property type="entry name" value="RNA_pol_I_trans_ini_fac_RRN3"/>
</dbReference>
<feature type="compositionally biased region" description="Low complexity" evidence="7">
    <location>
        <begin position="1"/>
        <end position="27"/>
    </location>
</feature>
<keyword evidence="9" id="KW-0648">Protein biosynthesis</keyword>
<gene>
    <name evidence="9" type="ORF">QTG54_009281</name>
</gene>
<dbReference type="Proteomes" id="UP001224775">
    <property type="component" value="Unassembled WGS sequence"/>
</dbReference>
<feature type="compositionally biased region" description="Low complexity" evidence="7">
    <location>
        <begin position="1311"/>
        <end position="1326"/>
    </location>
</feature>
<dbReference type="GO" id="GO:0003700">
    <property type="term" value="F:DNA-binding transcription factor activity"/>
    <property type="evidence" value="ECO:0007669"/>
    <property type="project" value="InterPro"/>
</dbReference>
<evidence type="ECO:0000259" key="8">
    <source>
        <dbReference type="SMART" id="SM00415"/>
    </source>
</evidence>
<keyword evidence="3" id="KW-0238">DNA-binding</keyword>
<evidence type="ECO:0000256" key="5">
    <source>
        <dbReference type="RuleBase" id="RU004020"/>
    </source>
</evidence>
<feature type="region of interest" description="Disordered" evidence="7">
    <location>
        <begin position="495"/>
        <end position="518"/>
    </location>
</feature>
<feature type="compositionally biased region" description="Polar residues" evidence="7">
    <location>
        <begin position="1339"/>
        <end position="1348"/>
    </location>
</feature>
<evidence type="ECO:0000256" key="2">
    <source>
        <dbReference type="ARBA" id="ARBA00010098"/>
    </source>
</evidence>
<evidence type="ECO:0000256" key="3">
    <source>
        <dbReference type="ARBA" id="ARBA00023125"/>
    </source>
</evidence>
<comment type="caution">
    <text evidence="9">The sequence shown here is derived from an EMBL/GenBank/DDBJ whole genome shotgun (WGS) entry which is preliminary data.</text>
</comment>
<keyword evidence="9" id="KW-0396">Initiation factor</keyword>
<feature type="compositionally biased region" description="Low complexity" evidence="7">
    <location>
        <begin position="316"/>
        <end position="332"/>
    </location>
</feature>